<sequence>MLFDCPHCKAKCQFSNLGSQYQCSADMSFQQGWFCSNCNGVIATKFTPPQNLNHAIVFPLRKIKPQIKIDKLPENIRTDYLESLENYSNGCYISAVIMCRRVIQQSCLDKGAKKKNLFDQIEELNIDGSLKKLAHKLRFWGNTGAHPDILLGEKVEEPDAKIAIDFTEKFLQYVYVIPKEIEEIEGQVQPEEQLK</sequence>
<evidence type="ECO:0000259" key="1">
    <source>
        <dbReference type="Pfam" id="PF13643"/>
    </source>
</evidence>
<dbReference type="Pfam" id="PF13643">
    <property type="entry name" value="DUF4145"/>
    <property type="match status" value="1"/>
</dbReference>
<protein>
    <submittedName>
        <fullName evidence="2">Methyl-accepting chemotaxis sensory transducer</fullName>
    </submittedName>
</protein>
<organism evidence="2 3">
    <name type="scientific">Candidatus Berkelbacteria bacterium Licking1014_2</name>
    <dbReference type="NCBI Taxonomy" id="2017146"/>
    <lineage>
        <taxon>Bacteria</taxon>
        <taxon>Candidatus Berkelbacteria</taxon>
    </lineage>
</organism>
<dbReference type="EMBL" id="VMGL01000043">
    <property type="protein sequence ID" value="TSC96278.1"/>
    <property type="molecule type" value="Genomic_DNA"/>
</dbReference>
<evidence type="ECO:0000313" key="3">
    <source>
        <dbReference type="Proteomes" id="UP000318711"/>
    </source>
</evidence>
<dbReference type="InterPro" id="IPR025285">
    <property type="entry name" value="DUF4145"/>
</dbReference>
<comment type="caution">
    <text evidence="2">The sequence shown here is derived from an EMBL/GenBank/DDBJ whole genome shotgun (WGS) entry which is preliminary data.</text>
</comment>
<dbReference type="AlphaFoldDB" id="A0A554LTT2"/>
<evidence type="ECO:0000313" key="2">
    <source>
        <dbReference type="EMBL" id="TSC96278.1"/>
    </source>
</evidence>
<accession>A0A554LTT2</accession>
<feature type="domain" description="DUF4145" evidence="1">
    <location>
        <begin position="92"/>
        <end position="168"/>
    </location>
</feature>
<dbReference type="Proteomes" id="UP000318711">
    <property type="component" value="Unassembled WGS sequence"/>
</dbReference>
<name>A0A554LTT2_9BACT</name>
<proteinExistence type="predicted"/>
<reference evidence="2 3" key="1">
    <citation type="submission" date="2017-07" db="EMBL/GenBank/DDBJ databases">
        <title>Mechanisms for carbon and nitrogen cycling indicate functional differentiation within the Candidate Phyla Radiation.</title>
        <authorList>
            <person name="Danczak R.E."/>
            <person name="Johnston M.D."/>
            <person name="Kenah C."/>
            <person name="Slattery M."/>
            <person name="Wrighton K.C."/>
            <person name="Wilkins M.J."/>
        </authorList>
    </citation>
    <scope>NUCLEOTIDE SEQUENCE [LARGE SCALE GENOMIC DNA]</scope>
    <source>
        <strain evidence="2">Licking1014_2</strain>
    </source>
</reference>
<gene>
    <name evidence="2" type="ORF">CEN88_367</name>
</gene>